<dbReference type="Pfam" id="PF13185">
    <property type="entry name" value="GAF_2"/>
    <property type="match status" value="1"/>
</dbReference>
<protein>
    <recommendedName>
        <fullName evidence="1">PAS domain-containing protein</fullName>
    </recommendedName>
</protein>
<dbReference type="SUPFAM" id="SSF55781">
    <property type="entry name" value="GAF domain-like"/>
    <property type="match status" value="1"/>
</dbReference>
<name>A0A9Q0R5Q9_ANAIG</name>
<evidence type="ECO:0000313" key="2">
    <source>
        <dbReference type="EMBL" id="KAJ5067513.1"/>
    </source>
</evidence>
<dbReference type="EMBL" id="JAPDFW010000126">
    <property type="protein sequence ID" value="KAJ5067513.1"/>
    <property type="molecule type" value="Genomic_DNA"/>
</dbReference>
<dbReference type="InterPro" id="IPR000014">
    <property type="entry name" value="PAS"/>
</dbReference>
<gene>
    <name evidence="2" type="ORF">M0811_12865</name>
</gene>
<comment type="caution">
    <text evidence="2">The sequence shown here is derived from an EMBL/GenBank/DDBJ whole genome shotgun (WGS) entry which is preliminary data.</text>
</comment>
<reference evidence="2" key="1">
    <citation type="submission" date="2022-10" db="EMBL/GenBank/DDBJ databases">
        <title>Novel sulphate-reducing endosymbionts in the free-living metamonad Anaeramoeba.</title>
        <authorList>
            <person name="Jerlstrom-Hultqvist J."/>
            <person name="Cepicka I."/>
            <person name="Gallot-Lavallee L."/>
            <person name="Salas-Leiva D."/>
            <person name="Curtis B.A."/>
            <person name="Zahonova K."/>
            <person name="Pipaliya S."/>
            <person name="Dacks J."/>
            <person name="Roger A.J."/>
        </authorList>
    </citation>
    <scope>NUCLEOTIDE SEQUENCE</scope>
    <source>
        <strain evidence="2">BMAN</strain>
    </source>
</reference>
<evidence type="ECO:0000313" key="3">
    <source>
        <dbReference type="Proteomes" id="UP001149090"/>
    </source>
</evidence>
<dbReference type="Gene3D" id="3.30.450.20">
    <property type="entry name" value="PAS domain"/>
    <property type="match status" value="1"/>
</dbReference>
<feature type="domain" description="PAS" evidence="1">
    <location>
        <begin position="24"/>
        <end position="104"/>
    </location>
</feature>
<dbReference type="InterPro" id="IPR035965">
    <property type="entry name" value="PAS-like_dom_sf"/>
</dbReference>
<proteinExistence type="predicted"/>
<evidence type="ECO:0000259" key="1">
    <source>
        <dbReference type="PROSITE" id="PS50112"/>
    </source>
</evidence>
<dbReference type="InterPro" id="IPR003018">
    <property type="entry name" value="GAF"/>
</dbReference>
<dbReference type="AlphaFoldDB" id="A0A9Q0R5Q9"/>
<organism evidence="2 3">
    <name type="scientific">Anaeramoeba ignava</name>
    <name type="common">Anaerobic marine amoeba</name>
    <dbReference type="NCBI Taxonomy" id="1746090"/>
    <lineage>
        <taxon>Eukaryota</taxon>
        <taxon>Metamonada</taxon>
        <taxon>Anaeramoebidae</taxon>
        <taxon>Anaeramoeba</taxon>
    </lineage>
</organism>
<sequence length="313" mass="35785">MGNLMGNSESKDLLAAIKNNSTNTPKQYLKMTSNQLDAIGLTDSKGYYIGFNEPLSELFGFEDKEVATLTLQNLLSLSHESEYENIDKAFEELKEKISTALSRGEINYKWKYKTIQNKKLDIFVWIHPVRLKDGMYFQVILRPSVDFDKKYSKIELLLSKPDLSPREISMFCLDEAIKASESTKGFVCIVNKTQDKFTSLGWSTNALKQCKMLNKPLVFNLEETGLWGEAIRQRKPIIENDYLKPNPLKRGIPVGHVPITRCAIVPIFESDQKRIVVVVGLADKESDYTQKDIDSVVKIMSEFWQIVKNKLNL</sequence>
<dbReference type="Proteomes" id="UP001149090">
    <property type="component" value="Unassembled WGS sequence"/>
</dbReference>
<dbReference type="Gene3D" id="3.30.450.40">
    <property type="match status" value="1"/>
</dbReference>
<dbReference type="PROSITE" id="PS50112">
    <property type="entry name" value="PAS"/>
    <property type="match status" value="1"/>
</dbReference>
<accession>A0A9Q0R5Q9</accession>
<keyword evidence="3" id="KW-1185">Reference proteome</keyword>
<dbReference type="InterPro" id="IPR029016">
    <property type="entry name" value="GAF-like_dom_sf"/>
</dbReference>
<dbReference type="SUPFAM" id="SSF55785">
    <property type="entry name" value="PYP-like sensor domain (PAS domain)"/>
    <property type="match status" value="1"/>
</dbReference>